<dbReference type="InterPro" id="IPR006119">
    <property type="entry name" value="Resolv_N"/>
</dbReference>
<dbReference type="Pfam" id="PF13408">
    <property type="entry name" value="Zn_ribbon_recom"/>
    <property type="match status" value="1"/>
</dbReference>
<dbReference type="SMART" id="SM00857">
    <property type="entry name" value="Resolvase"/>
    <property type="match status" value="1"/>
</dbReference>
<accession>A0A366IYC7</accession>
<dbReference type="Proteomes" id="UP000252792">
    <property type="component" value="Unassembled WGS sequence"/>
</dbReference>
<keyword evidence="1" id="KW-0238">DNA-binding</keyword>
<dbReference type="PANTHER" id="PTHR30461">
    <property type="entry name" value="DNA-INVERTASE FROM LAMBDOID PROPHAGE"/>
    <property type="match status" value="1"/>
</dbReference>
<comment type="caution">
    <text evidence="5">The sequence shown here is derived from an EMBL/GenBank/DDBJ whole genome shotgun (WGS) entry which is preliminary data.</text>
</comment>
<dbReference type="EMBL" id="QNSE01000013">
    <property type="protein sequence ID" value="RBP79587.1"/>
    <property type="molecule type" value="Genomic_DNA"/>
</dbReference>
<evidence type="ECO:0000313" key="5">
    <source>
        <dbReference type="EMBL" id="RBP79587.1"/>
    </source>
</evidence>
<keyword evidence="6" id="KW-1185">Reference proteome</keyword>
<dbReference type="CDD" id="cd00338">
    <property type="entry name" value="Ser_Recombinase"/>
    <property type="match status" value="1"/>
</dbReference>
<dbReference type="InterPro" id="IPR050639">
    <property type="entry name" value="SSR_resolvase"/>
</dbReference>
<dbReference type="InterPro" id="IPR011109">
    <property type="entry name" value="DNA_bind_recombinase_dom"/>
</dbReference>
<dbReference type="InterPro" id="IPR036162">
    <property type="entry name" value="Resolvase-like_N_sf"/>
</dbReference>
<proteinExistence type="predicted"/>
<dbReference type="PROSITE" id="PS51737">
    <property type="entry name" value="RECOMBINASE_DNA_BIND"/>
    <property type="match status" value="1"/>
</dbReference>
<dbReference type="GO" id="GO:0000150">
    <property type="term" value="F:DNA strand exchange activity"/>
    <property type="evidence" value="ECO:0007669"/>
    <property type="project" value="InterPro"/>
</dbReference>
<gene>
    <name evidence="5" type="ORF">DFP80_11343</name>
</gene>
<organism evidence="5 6">
    <name type="scientific">Marinomonas rhizomae</name>
    <dbReference type="NCBI Taxonomy" id="491948"/>
    <lineage>
        <taxon>Bacteria</taxon>
        <taxon>Pseudomonadati</taxon>
        <taxon>Pseudomonadota</taxon>
        <taxon>Gammaproteobacteria</taxon>
        <taxon>Oceanospirillales</taxon>
        <taxon>Oceanospirillaceae</taxon>
        <taxon>Marinomonas</taxon>
    </lineage>
</organism>
<feature type="domain" description="Recombinase" evidence="4">
    <location>
        <begin position="175"/>
        <end position="296"/>
    </location>
</feature>
<reference evidence="5 6" key="1">
    <citation type="submission" date="2018-06" db="EMBL/GenBank/DDBJ databases">
        <title>Genomic Encyclopedia of Type Strains, Phase III (KMG-III): the genomes of soil and plant-associated and newly described type strains.</title>
        <authorList>
            <person name="Whitman W."/>
        </authorList>
    </citation>
    <scope>NUCLEOTIDE SEQUENCE [LARGE SCALE GENOMIC DNA]</scope>
    <source>
        <strain evidence="5 6">CECT 7377</strain>
    </source>
</reference>
<dbReference type="PANTHER" id="PTHR30461:SF2">
    <property type="entry name" value="SERINE RECOMBINASE PINE-RELATED"/>
    <property type="match status" value="1"/>
</dbReference>
<dbReference type="SUPFAM" id="SSF53041">
    <property type="entry name" value="Resolvase-like"/>
    <property type="match status" value="1"/>
</dbReference>
<dbReference type="InterPro" id="IPR038109">
    <property type="entry name" value="DNA_bind_recomb_sf"/>
</dbReference>
<dbReference type="Gene3D" id="3.40.50.1390">
    <property type="entry name" value="Resolvase, N-terminal catalytic domain"/>
    <property type="match status" value="1"/>
</dbReference>
<dbReference type="Gene3D" id="3.90.1750.20">
    <property type="entry name" value="Putative Large Serine Recombinase, Chain B, Domain 2"/>
    <property type="match status" value="1"/>
</dbReference>
<dbReference type="RefSeq" id="WP_113917928.1">
    <property type="nucleotide sequence ID" value="NZ_QNSE01000013.1"/>
</dbReference>
<dbReference type="Pfam" id="PF00239">
    <property type="entry name" value="Resolvase"/>
    <property type="match status" value="1"/>
</dbReference>
<dbReference type="AlphaFoldDB" id="A0A366IYC7"/>
<keyword evidence="2" id="KW-0233">DNA recombination</keyword>
<evidence type="ECO:0000256" key="2">
    <source>
        <dbReference type="ARBA" id="ARBA00023172"/>
    </source>
</evidence>
<feature type="coiled-coil region" evidence="3">
    <location>
        <begin position="567"/>
        <end position="594"/>
    </location>
</feature>
<dbReference type="Pfam" id="PF07508">
    <property type="entry name" value="Recombinase"/>
    <property type="match status" value="1"/>
</dbReference>
<dbReference type="OrthoDB" id="9791494at2"/>
<feature type="coiled-coil region" evidence="3">
    <location>
        <begin position="387"/>
        <end position="445"/>
    </location>
</feature>
<name>A0A366IYC7_9GAMM</name>
<dbReference type="GO" id="GO:0003677">
    <property type="term" value="F:DNA binding"/>
    <property type="evidence" value="ECO:0007669"/>
    <property type="project" value="UniProtKB-KW"/>
</dbReference>
<protein>
    <submittedName>
        <fullName evidence="5">DNA invertase Pin-like site-specific DNA recombinase</fullName>
    </submittedName>
</protein>
<evidence type="ECO:0000313" key="6">
    <source>
        <dbReference type="Proteomes" id="UP000252792"/>
    </source>
</evidence>
<evidence type="ECO:0000256" key="3">
    <source>
        <dbReference type="SAM" id="Coils"/>
    </source>
</evidence>
<evidence type="ECO:0000259" key="4">
    <source>
        <dbReference type="PROSITE" id="PS51737"/>
    </source>
</evidence>
<keyword evidence="3" id="KW-0175">Coiled coil</keyword>
<dbReference type="InterPro" id="IPR025827">
    <property type="entry name" value="Zn_ribbon_recom_dom"/>
</dbReference>
<sequence>MSKKAYSYIRYSSPQQAKGDSYRRQFSKTVEYCKENGYELDTDLIYKELGKSASKPNEQKRLKKFIEDCETGRVEKGSLLVVENLDRLSRQKINIAMSQFLNILEYVDIYTLQDKKLYSNSDGNDKNQLIDIITSLVVMSRAYEESETKKLRLKEVWQEKRDKIQVKKINSSYPHWLTVSEDCKSFIIKEKAADAIRKIFELCNNGYGFSQILRYLNNNIEKYPTPSSRSKTGLWVRSTIQLLLSDRRIIGEIQLYKGAYKEKVAQGEAVKDYYPKIVDEETFLKAQISLKSRSIQKGKIGKYSFSNLFRGIAVCYNCSNVLEFVDKGKNNKRTRRYLTCTDAKRGGSCNVSTHYKYDELELMLLHLISENGFLPVKVDPSEIEIKIQKNKELKKSAENKLNILIEQDFTATAIINKIKDLNNEIDFLKKEIKELEDNLEKVEIKYTFEDLINEMKNEQDEDLKFNNRIRLNSYLKNKIKTIKIAKLHNIYMNFTMIDNSVYDAIIDIKYNLGGCEKKGDKDFKIKKLNGTENYSIDIRSWSLIKSFNLIILKYSDLMLGLENKNKNEEDLNDIDKLNKEINRVNLLISNFIKKDNDNSNDFEKILTEIMALYNLFK</sequence>
<evidence type="ECO:0000256" key="1">
    <source>
        <dbReference type="ARBA" id="ARBA00023125"/>
    </source>
</evidence>